<reference evidence="3" key="1">
    <citation type="submission" date="2022-05" db="EMBL/GenBank/DDBJ databases">
        <title>Jatrophihabitans sp. SB3-54 whole genome sequence.</title>
        <authorList>
            <person name="Suh M.K."/>
            <person name="Eom M.K."/>
            <person name="Kim J.S."/>
            <person name="Kim H.S."/>
            <person name="Do H.E."/>
            <person name="Shin Y.K."/>
            <person name="Lee J.-S."/>
        </authorList>
    </citation>
    <scope>NUCLEOTIDE SEQUENCE</scope>
    <source>
        <strain evidence="3">SB3-54</strain>
    </source>
</reference>
<dbReference type="Pfam" id="PF04030">
    <property type="entry name" value="ALO"/>
    <property type="match status" value="1"/>
</dbReference>
<sequence length="407" mass="44483">MVLRNWAGNVTYSADRLHEPRTVEELQEIVARSPRLRALGTGHSFNRIADSDELVTVRGLPATTDIRADRVVAPGGARYTELAAALYARGLALHNLGSLPHISLAGACATGTHGSGDHNGSLPTAVTAVEFVRADGELITIDEADPDFGGSVLALGALGVVTRMTLAVEPAYQIAQDVWVDAPLRTVLEHYDEITASGYSVSMFSSGAPDRIDQIWIKRRGAQATDGTPWGARPAEHAMHPIRHMDVRAATEQGGLPGPWHERLPHFRASFTPSVGDEQQSEYLIPRVHAPAAIAAVHRFDLGELLQVAEFRTVAADELWLSPAHGRATAALHFTWRNDPDAIAVAVTALEKALAPFDPRPHWGKVFAMSPDQVQRHYPRLAEFRALMARHDPNRKFGNPFLERYVY</sequence>
<dbReference type="Gene3D" id="3.30.43.10">
    <property type="entry name" value="Uridine Diphospho-n-acetylenolpyruvylglucosamine Reductase, domain 2"/>
    <property type="match status" value="1"/>
</dbReference>
<evidence type="ECO:0000259" key="2">
    <source>
        <dbReference type="PROSITE" id="PS51387"/>
    </source>
</evidence>
<dbReference type="PIRSF" id="PIRSF000136">
    <property type="entry name" value="LGO_GLO"/>
    <property type="match status" value="1"/>
</dbReference>
<dbReference type="RefSeq" id="WP_269443861.1">
    <property type="nucleotide sequence ID" value="NZ_CP097463.1"/>
</dbReference>
<gene>
    <name evidence="3" type="ORF">M6B22_00800</name>
</gene>
<dbReference type="Gene3D" id="3.30.70.2530">
    <property type="match status" value="1"/>
</dbReference>
<dbReference type="PANTHER" id="PTHR43762">
    <property type="entry name" value="L-GULONOLACTONE OXIDASE"/>
    <property type="match status" value="1"/>
</dbReference>
<accession>A0ABY7K147</accession>
<dbReference type="InterPro" id="IPR036318">
    <property type="entry name" value="FAD-bd_PCMH-like_sf"/>
</dbReference>
<dbReference type="InterPro" id="IPR016171">
    <property type="entry name" value="Vanillyl_alc_oxidase_C-sub2"/>
</dbReference>
<keyword evidence="1" id="KW-0560">Oxidoreductase</keyword>
<dbReference type="EMBL" id="CP097463">
    <property type="protein sequence ID" value="WAX57322.1"/>
    <property type="molecule type" value="Genomic_DNA"/>
</dbReference>
<proteinExistence type="predicted"/>
<dbReference type="PROSITE" id="PS51387">
    <property type="entry name" value="FAD_PCMH"/>
    <property type="match status" value="1"/>
</dbReference>
<keyword evidence="4" id="KW-1185">Reference proteome</keyword>
<dbReference type="SUPFAM" id="SSF56176">
    <property type="entry name" value="FAD-binding/transporter-associated domain-like"/>
    <property type="match status" value="1"/>
</dbReference>
<dbReference type="InterPro" id="IPR006094">
    <property type="entry name" value="Oxid_FAD_bind_N"/>
</dbReference>
<protein>
    <submittedName>
        <fullName evidence="3">FAD-binding protein</fullName>
    </submittedName>
</protein>
<evidence type="ECO:0000313" key="4">
    <source>
        <dbReference type="Proteomes" id="UP001164693"/>
    </source>
</evidence>
<dbReference type="Gene3D" id="3.30.70.2520">
    <property type="match status" value="1"/>
</dbReference>
<name>A0ABY7K147_9ACTN</name>
<dbReference type="InterPro" id="IPR010031">
    <property type="entry name" value="FAD_lactone_oxidase-like"/>
</dbReference>
<dbReference type="InterPro" id="IPR016166">
    <property type="entry name" value="FAD-bd_PCMH"/>
</dbReference>
<dbReference type="Gene3D" id="1.10.45.10">
    <property type="entry name" value="Vanillyl-alcohol Oxidase, Chain A, domain 4"/>
    <property type="match status" value="1"/>
</dbReference>
<dbReference type="PANTHER" id="PTHR43762:SF1">
    <property type="entry name" value="D-ARABINONO-1,4-LACTONE OXIDASE"/>
    <property type="match status" value="1"/>
</dbReference>
<dbReference type="InterPro" id="IPR016169">
    <property type="entry name" value="FAD-bd_PCMH_sub2"/>
</dbReference>
<dbReference type="Pfam" id="PF01565">
    <property type="entry name" value="FAD_binding_4"/>
    <property type="match status" value="1"/>
</dbReference>
<feature type="domain" description="FAD-binding PCMH-type" evidence="2">
    <location>
        <begin position="10"/>
        <end position="171"/>
    </location>
</feature>
<organism evidence="3 4">
    <name type="scientific">Jatrophihabitans cynanchi</name>
    <dbReference type="NCBI Taxonomy" id="2944128"/>
    <lineage>
        <taxon>Bacteria</taxon>
        <taxon>Bacillati</taxon>
        <taxon>Actinomycetota</taxon>
        <taxon>Actinomycetes</taxon>
        <taxon>Jatrophihabitantales</taxon>
        <taxon>Jatrophihabitantaceae</taxon>
        <taxon>Jatrophihabitans</taxon>
    </lineage>
</organism>
<evidence type="ECO:0000313" key="3">
    <source>
        <dbReference type="EMBL" id="WAX57322.1"/>
    </source>
</evidence>
<dbReference type="Proteomes" id="UP001164693">
    <property type="component" value="Chromosome"/>
</dbReference>
<dbReference type="Gene3D" id="3.30.465.10">
    <property type="match status" value="1"/>
</dbReference>
<dbReference type="InterPro" id="IPR007173">
    <property type="entry name" value="ALO_C"/>
</dbReference>
<evidence type="ECO:0000256" key="1">
    <source>
        <dbReference type="ARBA" id="ARBA00023002"/>
    </source>
</evidence>
<dbReference type="InterPro" id="IPR016167">
    <property type="entry name" value="FAD-bd_PCMH_sub1"/>
</dbReference>